<dbReference type="Pfam" id="PF13511">
    <property type="entry name" value="DUF4124"/>
    <property type="match status" value="1"/>
</dbReference>
<reference evidence="2 3" key="1">
    <citation type="journal article" date="2013" name="Genome Announc.">
        <title>Draft Genome Sequence of the Methanotrophic Gammaproteobacterium Methyloglobulus morosus DSM 22980 Strain KoM1.</title>
        <authorList>
            <person name="Poehlein A."/>
            <person name="Deutzmann J.S."/>
            <person name="Daniel R."/>
            <person name="Simeonova D.D."/>
        </authorList>
    </citation>
    <scope>NUCLEOTIDE SEQUENCE [LARGE SCALE GENOMIC DNA]</scope>
    <source>
        <strain evidence="2 3">KoM1</strain>
    </source>
</reference>
<proteinExistence type="predicted"/>
<keyword evidence="3" id="KW-1185">Reference proteome</keyword>
<feature type="domain" description="DUF4124" evidence="1">
    <location>
        <begin position="24"/>
        <end position="61"/>
    </location>
</feature>
<dbReference type="RefSeq" id="WP_023496201.1">
    <property type="nucleotide sequence ID" value="NZ_AYLO01000135.1"/>
</dbReference>
<sequence>MSKLFKLNWVSAATTALLLVGSFLALNAHAKKLYKSVNADGKVTYSNHPPANSQAAQNITLLKGSPKFSISSNQPYRVPGKS</sequence>
<name>V5BL01_9GAMM</name>
<organism evidence="2 3">
    <name type="scientific">Methyloglobulus morosus KoM1</name>
    <dbReference type="NCBI Taxonomy" id="1116472"/>
    <lineage>
        <taxon>Bacteria</taxon>
        <taxon>Pseudomonadati</taxon>
        <taxon>Pseudomonadota</taxon>
        <taxon>Gammaproteobacteria</taxon>
        <taxon>Methylococcales</taxon>
        <taxon>Methylococcaceae</taxon>
        <taxon>Methyloglobulus</taxon>
    </lineage>
</organism>
<evidence type="ECO:0000313" key="3">
    <source>
        <dbReference type="Proteomes" id="UP000017842"/>
    </source>
</evidence>
<gene>
    <name evidence="2" type="ORF">MGMO_146c00030</name>
</gene>
<comment type="caution">
    <text evidence="2">The sequence shown here is derived from an EMBL/GenBank/DDBJ whole genome shotgun (WGS) entry which is preliminary data.</text>
</comment>
<evidence type="ECO:0000313" key="2">
    <source>
        <dbReference type="EMBL" id="ESS68464.1"/>
    </source>
</evidence>
<protein>
    <recommendedName>
        <fullName evidence="1">DUF4124 domain-containing protein</fullName>
    </recommendedName>
</protein>
<dbReference type="EMBL" id="AYLO01000135">
    <property type="protein sequence ID" value="ESS68464.1"/>
    <property type="molecule type" value="Genomic_DNA"/>
</dbReference>
<dbReference type="OrthoDB" id="7062774at2"/>
<accession>V5BL01</accession>
<evidence type="ECO:0000259" key="1">
    <source>
        <dbReference type="Pfam" id="PF13511"/>
    </source>
</evidence>
<dbReference type="STRING" id="1116472.MGMO_146c00030"/>
<dbReference type="Proteomes" id="UP000017842">
    <property type="component" value="Unassembled WGS sequence"/>
</dbReference>
<dbReference type="InterPro" id="IPR025392">
    <property type="entry name" value="DUF4124"/>
</dbReference>
<dbReference type="AlphaFoldDB" id="V5BL01"/>